<feature type="region of interest" description="Disordered" evidence="1">
    <location>
        <begin position="123"/>
        <end position="159"/>
    </location>
</feature>
<dbReference type="EMBL" id="CP117466">
    <property type="protein sequence ID" value="WDA11651.1"/>
    <property type="molecule type" value="Genomic_DNA"/>
</dbReference>
<gene>
    <name evidence="2" type="ORF">PRL19_10100</name>
</gene>
<feature type="compositionally biased region" description="Low complexity" evidence="1">
    <location>
        <begin position="123"/>
        <end position="133"/>
    </location>
</feature>
<keyword evidence="3" id="KW-1185">Reference proteome</keyword>
<evidence type="ECO:0000313" key="2">
    <source>
        <dbReference type="EMBL" id="WDA11651.1"/>
    </source>
</evidence>
<accession>A0ABY7UQF5</accession>
<sequence>MSIHFASMTVSEITDRAHKLMQEGTALALLANALTEFEEATGRTLFVSEADQGTQYVGSPAPVEIRLQPDHGLTLPEVVAKVDTPAETAPVQEPIKNAAPAIAKPVPPKPTAAQDPIKKPAARPFAAPAAARPQTGSSNVQEVHNAPKPAKPHTIDRPWGALSLPERSIVKHLEKMAPAFTLAEDLTIAELLIGGNKIEAVALQLEVQASMALARWKAFLCGEVLGENGKPSMDGQQRLLAALRYRKDTAA</sequence>
<evidence type="ECO:0000256" key="1">
    <source>
        <dbReference type="SAM" id="MobiDB-lite"/>
    </source>
</evidence>
<proteinExistence type="predicted"/>
<dbReference type="RefSeq" id="WP_273742858.1">
    <property type="nucleotide sequence ID" value="NZ_CP117466.1"/>
</dbReference>
<reference evidence="2 3" key="1">
    <citation type="submission" date="2023-02" db="EMBL/GenBank/DDBJ databases">
        <title>Whole genome sequenc of Paracoccus marcusii MBLB0836.</title>
        <authorList>
            <person name="Seo M.-J."/>
            <person name="Cho E.-S."/>
            <person name="Hwang C.Y."/>
        </authorList>
    </citation>
    <scope>NUCLEOTIDE SEQUENCE [LARGE SCALE GENOMIC DNA]</scope>
    <source>
        <strain evidence="2 3">MBLB0836</strain>
    </source>
</reference>
<dbReference type="Proteomes" id="UP001216899">
    <property type="component" value="Chromosome"/>
</dbReference>
<organism evidence="2 3">
    <name type="scientific">Paracoccus marcusii</name>
    <dbReference type="NCBI Taxonomy" id="59779"/>
    <lineage>
        <taxon>Bacteria</taxon>
        <taxon>Pseudomonadati</taxon>
        <taxon>Pseudomonadota</taxon>
        <taxon>Alphaproteobacteria</taxon>
        <taxon>Rhodobacterales</taxon>
        <taxon>Paracoccaceae</taxon>
        <taxon>Paracoccus</taxon>
    </lineage>
</organism>
<protein>
    <submittedName>
        <fullName evidence="2">Uncharacterized protein</fullName>
    </submittedName>
</protein>
<evidence type="ECO:0000313" key="3">
    <source>
        <dbReference type="Proteomes" id="UP001216899"/>
    </source>
</evidence>
<name>A0ABY7UQF5_9RHOB</name>